<dbReference type="InterPro" id="IPR046938">
    <property type="entry name" value="DNA_clamp_sf"/>
</dbReference>
<organism evidence="1">
    <name type="scientific">marine sediment metagenome</name>
    <dbReference type="NCBI Taxonomy" id="412755"/>
    <lineage>
        <taxon>unclassified sequences</taxon>
        <taxon>metagenomes</taxon>
        <taxon>ecological metagenomes</taxon>
    </lineage>
</organism>
<protein>
    <submittedName>
        <fullName evidence="1">Uncharacterized protein</fullName>
    </submittedName>
</protein>
<reference evidence="1" key="1">
    <citation type="journal article" date="2015" name="Nature">
        <title>Complex archaea that bridge the gap between prokaryotes and eukaryotes.</title>
        <authorList>
            <person name="Spang A."/>
            <person name="Saw J.H."/>
            <person name="Jorgensen S.L."/>
            <person name="Zaremba-Niedzwiedzka K."/>
            <person name="Martijn J."/>
            <person name="Lind A.E."/>
            <person name="van Eijk R."/>
            <person name="Schleper C."/>
            <person name="Guy L."/>
            <person name="Ettema T.J."/>
        </authorList>
    </citation>
    <scope>NUCLEOTIDE SEQUENCE</scope>
</reference>
<name>A0A0F9FEJ9_9ZZZZ</name>
<evidence type="ECO:0000313" key="1">
    <source>
        <dbReference type="EMBL" id="KKL76846.1"/>
    </source>
</evidence>
<gene>
    <name evidence="1" type="ORF">LCGC14_2040800</name>
</gene>
<feature type="non-terminal residue" evidence="1">
    <location>
        <position position="209"/>
    </location>
</feature>
<sequence length="209" mass="21978">MEQLNIEGKRSGDGFVAHKAVLLEALQRTTAERVILCGVEVGRRGLLNYFKALAGSNIIKVVPAKGSVSAHKSLKVLCGSHIGNLAGGEGINENTSPTNADLRVSPTVGVKPNIGASEMAVALSRVIPFSAKLGKEDKRRPVLGCVLFEAKGGVLTLVGADGVGMAINTLSFDGQEAKALVPRDDLKAIVNVLRRAKRLNLVFDGKGEE</sequence>
<dbReference type="SUPFAM" id="SSF55979">
    <property type="entry name" value="DNA clamp"/>
    <property type="match status" value="1"/>
</dbReference>
<dbReference type="EMBL" id="LAZR01023925">
    <property type="protein sequence ID" value="KKL76846.1"/>
    <property type="molecule type" value="Genomic_DNA"/>
</dbReference>
<dbReference type="Gene3D" id="3.10.150.10">
    <property type="entry name" value="DNA Polymerase III, subunit A, domain 2"/>
    <property type="match status" value="1"/>
</dbReference>
<accession>A0A0F9FEJ9</accession>
<dbReference type="AlphaFoldDB" id="A0A0F9FEJ9"/>
<comment type="caution">
    <text evidence="1">The sequence shown here is derived from an EMBL/GenBank/DDBJ whole genome shotgun (WGS) entry which is preliminary data.</text>
</comment>
<proteinExistence type="predicted"/>